<feature type="region of interest" description="Disordered" evidence="1">
    <location>
        <begin position="1"/>
        <end position="104"/>
    </location>
</feature>
<accession>A0AAW0QW78</accession>
<feature type="compositionally biased region" description="Low complexity" evidence="1">
    <location>
        <begin position="31"/>
        <end position="41"/>
    </location>
</feature>
<dbReference type="AlphaFoldDB" id="A0AAW0QW78"/>
<reference evidence="2 3" key="1">
    <citation type="submission" date="2023-01" db="EMBL/GenBank/DDBJ databases">
        <title>Analysis of 21 Apiospora genomes using comparative genomics revels a genus with tremendous synthesis potential of carbohydrate active enzymes and secondary metabolites.</title>
        <authorList>
            <person name="Sorensen T."/>
        </authorList>
    </citation>
    <scope>NUCLEOTIDE SEQUENCE [LARGE SCALE GENOMIC DNA]</scope>
    <source>
        <strain evidence="2 3">CBS 117206</strain>
    </source>
</reference>
<evidence type="ECO:0000256" key="1">
    <source>
        <dbReference type="SAM" id="MobiDB-lite"/>
    </source>
</evidence>
<protein>
    <submittedName>
        <fullName evidence="2">Uncharacterized protein</fullName>
    </submittedName>
</protein>
<organism evidence="2 3">
    <name type="scientific">Apiospora kogelbergensis</name>
    <dbReference type="NCBI Taxonomy" id="1337665"/>
    <lineage>
        <taxon>Eukaryota</taxon>
        <taxon>Fungi</taxon>
        <taxon>Dikarya</taxon>
        <taxon>Ascomycota</taxon>
        <taxon>Pezizomycotina</taxon>
        <taxon>Sordariomycetes</taxon>
        <taxon>Xylariomycetidae</taxon>
        <taxon>Amphisphaeriales</taxon>
        <taxon>Apiosporaceae</taxon>
        <taxon>Apiospora</taxon>
    </lineage>
</organism>
<keyword evidence="3" id="KW-1185">Reference proteome</keyword>
<feature type="compositionally biased region" description="Polar residues" evidence="1">
    <location>
        <begin position="7"/>
        <end position="22"/>
    </location>
</feature>
<name>A0AAW0QW78_9PEZI</name>
<dbReference type="EMBL" id="JAQQWP010000006">
    <property type="protein sequence ID" value="KAK8114627.1"/>
    <property type="molecule type" value="Genomic_DNA"/>
</dbReference>
<comment type="caution">
    <text evidence="2">The sequence shown here is derived from an EMBL/GenBank/DDBJ whole genome shotgun (WGS) entry which is preliminary data.</text>
</comment>
<sequence length="104" mass="11274">MPEHQGPPSTQGAAPSPNNAVRQQDKPDIASIWSDSSTVWSSHDRVDSQVPPASSSRPKESLAQRFKNVFSDVGKPPTARFDSEHGTKPKTPGTVDTMSRPPRI</sequence>
<evidence type="ECO:0000313" key="3">
    <source>
        <dbReference type="Proteomes" id="UP001392437"/>
    </source>
</evidence>
<evidence type="ECO:0000313" key="2">
    <source>
        <dbReference type="EMBL" id="KAK8114627.1"/>
    </source>
</evidence>
<proteinExistence type="predicted"/>
<gene>
    <name evidence="2" type="ORF">PG999_006696</name>
</gene>
<dbReference type="Proteomes" id="UP001392437">
    <property type="component" value="Unassembled WGS sequence"/>
</dbReference>